<dbReference type="AlphaFoldDB" id="A0A0W7WH91"/>
<name>A0A0W7WH91_9RHOB</name>
<proteinExistence type="predicted"/>
<accession>A0A0W7WH91</accession>
<reference evidence="1 2" key="1">
    <citation type="submission" date="2015-12" db="EMBL/GenBank/DDBJ databases">
        <authorList>
            <person name="Shamseldin A."/>
            <person name="Moawad H."/>
            <person name="Abd El-Rahim W.M."/>
            <person name="Sadowsky M.J."/>
        </authorList>
    </citation>
    <scope>NUCLEOTIDE SEQUENCE [LARGE SCALE GENOMIC DNA]</scope>
    <source>
        <strain evidence="1 2">SJ5A-1</strain>
    </source>
</reference>
<gene>
    <name evidence="1" type="ORF">AVJ23_15810</name>
</gene>
<dbReference type="STRING" id="1685382.AVJ23_15810"/>
<comment type="caution">
    <text evidence="1">The sequence shown here is derived from an EMBL/GenBank/DDBJ whole genome shotgun (WGS) entry which is preliminary data.</text>
</comment>
<sequence length="375" mass="39968">MTVLKGMTWSHPRGYDPMVACAALWSERSGVAIDWDKRSLQDFESFPVEELARAYDLIVIDHPHTGQIVAEGCLAPLDTPDRAEEMAAIARGSVGPSFASYTMAGRQWALPLDAATQVQAWRPDLLDGPVTGWDAVIAQARAGRVVLPLRPPHVLMCVMTFAANLGRAPAPVETHGFLDPETGAEDSARLQELAALVAPECHGMDPIAAFEAMAEQGSGLALCPYGYGYANYALDGFRPHRLAFGDIPVLGTNGPCGAALGGTGIAVSARSSHVAAARDFAYYVASGPVQAGPYAAAGGQPGHRDAWTDPRINARFLGFFRNTLATLDASYLRPRHDGYMIFQQAASEVLDAGLKARTAPAALTAKLNEMYQTCL</sequence>
<dbReference type="Proteomes" id="UP000054396">
    <property type="component" value="Unassembled WGS sequence"/>
</dbReference>
<dbReference type="InterPro" id="IPR006059">
    <property type="entry name" value="SBP"/>
</dbReference>
<evidence type="ECO:0000313" key="1">
    <source>
        <dbReference type="EMBL" id="KUF09903.1"/>
    </source>
</evidence>
<dbReference type="Pfam" id="PF13416">
    <property type="entry name" value="SBP_bac_8"/>
    <property type="match status" value="1"/>
</dbReference>
<dbReference type="EMBL" id="LPXO01000010">
    <property type="protein sequence ID" value="KUF09903.1"/>
    <property type="molecule type" value="Genomic_DNA"/>
</dbReference>
<organism evidence="1 2">
    <name type="scientific">Pseudoponticoccus marisrubri</name>
    <dbReference type="NCBI Taxonomy" id="1685382"/>
    <lineage>
        <taxon>Bacteria</taxon>
        <taxon>Pseudomonadati</taxon>
        <taxon>Pseudomonadota</taxon>
        <taxon>Alphaproteobacteria</taxon>
        <taxon>Rhodobacterales</taxon>
        <taxon>Roseobacteraceae</taxon>
        <taxon>Pseudoponticoccus</taxon>
    </lineage>
</organism>
<dbReference type="Gene3D" id="3.40.190.10">
    <property type="entry name" value="Periplasmic binding protein-like II"/>
    <property type="match status" value="1"/>
</dbReference>
<dbReference type="SUPFAM" id="SSF53850">
    <property type="entry name" value="Periplasmic binding protein-like II"/>
    <property type="match status" value="1"/>
</dbReference>
<dbReference type="RefSeq" id="WP_058863178.1">
    <property type="nucleotide sequence ID" value="NZ_LPXO01000010.1"/>
</dbReference>
<dbReference type="OrthoDB" id="9811622at2"/>
<keyword evidence="2" id="KW-1185">Reference proteome</keyword>
<protein>
    <submittedName>
        <fullName evidence="1">ABC transporter substrate-binding protein</fullName>
    </submittedName>
</protein>
<evidence type="ECO:0000313" key="2">
    <source>
        <dbReference type="Proteomes" id="UP000054396"/>
    </source>
</evidence>